<accession>A0A0F9KH58</accession>
<dbReference type="EMBL" id="LAZR01009200">
    <property type="protein sequence ID" value="KKM74071.1"/>
    <property type="molecule type" value="Genomic_DNA"/>
</dbReference>
<comment type="caution">
    <text evidence="1">The sequence shown here is derived from an EMBL/GenBank/DDBJ whole genome shotgun (WGS) entry which is preliminary data.</text>
</comment>
<evidence type="ECO:0008006" key="2">
    <source>
        <dbReference type="Google" id="ProtNLM"/>
    </source>
</evidence>
<proteinExistence type="predicted"/>
<protein>
    <recommendedName>
        <fullName evidence="2">Ubiquitin-activating enzyme E1 FCCH domain-containing protein</fullName>
    </recommendedName>
</protein>
<evidence type="ECO:0000313" key="1">
    <source>
        <dbReference type="EMBL" id="KKM74071.1"/>
    </source>
</evidence>
<gene>
    <name evidence="1" type="ORF">LCGC14_1404090</name>
</gene>
<name>A0A0F9KH58_9ZZZZ</name>
<reference evidence="1" key="1">
    <citation type="journal article" date="2015" name="Nature">
        <title>Complex archaea that bridge the gap between prokaryotes and eukaryotes.</title>
        <authorList>
            <person name="Spang A."/>
            <person name="Saw J.H."/>
            <person name="Jorgensen S.L."/>
            <person name="Zaremba-Niedzwiedzka K."/>
            <person name="Martijn J."/>
            <person name="Lind A.E."/>
            <person name="van Eijk R."/>
            <person name="Schleper C."/>
            <person name="Guy L."/>
            <person name="Ettema T.J."/>
        </authorList>
    </citation>
    <scope>NUCLEOTIDE SEQUENCE</scope>
</reference>
<organism evidence="1">
    <name type="scientific">marine sediment metagenome</name>
    <dbReference type="NCBI Taxonomy" id="412755"/>
    <lineage>
        <taxon>unclassified sequences</taxon>
        <taxon>metagenomes</taxon>
        <taxon>ecological metagenomes</taxon>
    </lineage>
</organism>
<dbReference type="AlphaFoldDB" id="A0A0F9KH58"/>
<sequence length="278" mass="29218">MAKGKAKSTLLGIQGIIGHQDAPSWEFLYEHSTVRNPNYNIGDRVVLPDGRVFRYSKATNIFSSCKYGVKFYGQIGDGVATQVSASAAIGDKSIKIAASGVTEDEYRGGYFMAHVTIQQFRGIIGNTATDGAGNIVVYLDAALTNALVDSSSYCELLQSPYRNTRLTAGPGGGLSGNDYSSVAGIPNVVTTVADELLWLQTWGPIWVNPHGSSLQDAGITGGERALVFDCEGSITLVDDVAHGPCGAGGDLQQHAGFIIDRSAASTSGPPLVMLQISP</sequence>